<dbReference type="AlphaFoldDB" id="A0A0V1B5D1"/>
<organism evidence="1 2">
    <name type="scientific">Trichinella spiralis</name>
    <name type="common">Trichina worm</name>
    <dbReference type="NCBI Taxonomy" id="6334"/>
    <lineage>
        <taxon>Eukaryota</taxon>
        <taxon>Metazoa</taxon>
        <taxon>Ecdysozoa</taxon>
        <taxon>Nematoda</taxon>
        <taxon>Enoplea</taxon>
        <taxon>Dorylaimia</taxon>
        <taxon>Trichinellida</taxon>
        <taxon>Trichinellidae</taxon>
        <taxon>Trichinella</taxon>
    </lineage>
</organism>
<dbReference type="EMBL" id="JYDH01000102">
    <property type="protein sequence ID" value="KRY32210.1"/>
    <property type="molecule type" value="Genomic_DNA"/>
</dbReference>
<accession>A0A0V1B5D1</accession>
<gene>
    <name evidence="1" type="ORF">T01_11980</name>
</gene>
<name>A0A0V1B5D1_TRISP</name>
<evidence type="ECO:0000313" key="2">
    <source>
        <dbReference type="Proteomes" id="UP000054776"/>
    </source>
</evidence>
<dbReference type="Proteomes" id="UP000054776">
    <property type="component" value="Unassembled WGS sequence"/>
</dbReference>
<sequence length="137" mass="16268">MSWEFCSILLDKYFEQKRPPDNKCGKGTTPSNRADWQYWTLFNNAFQAPLRQLFSLAKSFVHCFPEWVKLQWRSWKTVDELLYLQFTRTSSGFMEVYAVGRLAAWRTISTNDSQNWIQLVDRPPDITRSATKYLIQI</sequence>
<dbReference type="OrthoDB" id="5911930at2759"/>
<dbReference type="InParanoid" id="A0A0V1B5D1"/>
<keyword evidence="2" id="KW-1185">Reference proteome</keyword>
<evidence type="ECO:0000313" key="1">
    <source>
        <dbReference type="EMBL" id="KRY32210.1"/>
    </source>
</evidence>
<protein>
    <submittedName>
        <fullName evidence="1">Uncharacterized protein</fullName>
    </submittedName>
</protein>
<comment type="caution">
    <text evidence="1">The sequence shown here is derived from an EMBL/GenBank/DDBJ whole genome shotgun (WGS) entry which is preliminary data.</text>
</comment>
<reference evidence="1 2" key="1">
    <citation type="submission" date="2015-01" db="EMBL/GenBank/DDBJ databases">
        <title>Evolution of Trichinella species and genotypes.</title>
        <authorList>
            <person name="Korhonen P.K."/>
            <person name="Edoardo P."/>
            <person name="Giuseppe L.R."/>
            <person name="Gasser R.B."/>
        </authorList>
    </citation>
    <scope>NUCLEOTIDE SEQUENCE [LARGE SCALE GENOMIC DNA]</scope>
    <source>
        <strain evidence="1">ISS3</strain>
    </source>
</reference>
<proteinExistence type="predicted"/>